<organism evidence="2 3">
    <name type="scientific">Cichlidogyrus casuarinus</name>
    <dbReference type="NCBI Taxonomy" id="1844966"/>
    <lineage>
        <taxon>Eukaryota</taxon>
        <taxon>Metazoa</taxon>
        <taxon>Spiralia</taxon>
        <taxon>Lophotrochozoa</taxon>
        <taxon>Platyhelminthes</taxon>
        <taxon>Monogenea</taxon>
        <taxon>Monopisthocotylea</taxon>
        <taxon>Dactylogyridea</taxon>
        <taxon>Ancyrocephalidae</taxon>
        <taxon>Cichlidogyrus</taxon>
    </lineage>
</organism>
<dbReference type="InterPro" id="IPR029440">
    <property type="entry name" value="DRC1_C"/>
</dbReference>
<sequence>LERLKTKAEVILRWAEKCRAMESEEEKVIPFYESSLNQQEKTVLEEVLTSDANKEFEDDLKVNTILDRFKPLENFWKRFNHVQLERIALLKEQDFLKNENQQLRLYLKEYVNGLSISDQAIMQSKALLSAFKINPKPMDTNECQSLKHKYVIR</sequence>
<protein>
    <submittedName>
        <fullName evidence="2">Dynein regulatory complex subunit 2</fullName>
    </submittedName>
</protein>
<accession>A0ABD2Q739</accession>
<dbReference type="Pfam" id="PF14775">
    <property type="entry name" value="NYD-SP28_assoc"/>
    <property type="match status" value="1"/>
</dbReference>
<dbReference type="AlphaFoldDB" id="A0ABD2Q739"/>
<proteinExistence type="predicted"/>
<gene>
    <name evidence="2" type="primary">CCDC65_1</name>
    <name evidence="2" type="ORF">Ciccas_006379</name>
</gene>
<evidence type="ECO:0000259" key="1">
    <source>
        <dbReference type="Pfam" id="PF14775"/>
    </source>
</evidence>
<name>A0ABD2Q739_9PLAT</name>
<dbReference type="Proteomes" id="UP001626550">
    <property type="component" value="Unassembled WGS sequence"/>
</dbReference>
<feature type="non-terminal residue" evidence="2">
    <location>
        <position position="1"/>
    </location>
</feature>
<feature type="domain" description="Dynein regulatory complex protein 1 C-terminal" evidence="1">
    <location>
        <begin position="69"/>
        <end position="111"/>
    </location>
</feature>
<dbReference type="EMBL" id="JBJKFK010000855">
    <property type="protein sequence ID" value="KAL3314997.1"/>
    <property type="molecule type" value="Genomic_DNA"/>
</dbReference>
<evidence type="ECO:0000313" key="2">
    <source>
        <dbReference type="EMBL" id="KAL3314997.1"/>
    </source>
</evidence>
<keyword evidence="3" id="KW-1185">Reference proteome</keyword>
<comment type="caution">
    <text evidence="2">The sequence shown here is derived from an EMBL/GenBank/DDBJ whole genome shotgun (WGS) entry which is preliminary data.</text>
</comment>
<evidence type="ECO:0000313" key="3">
    <source>
        <dbReference type="Proteomes" id="UP001626550"/>
    </source>
</evidence>
<reference evidence="2 3" key="1">
    <citation type="submission" date="2024-11" db="EMBL/GenBank/DDBJ databases">
        <title>Adaptive evolution of stress response genes in parasites aligns with host niche diversity.</title>
        <authorList>
            <person name="Hahn C."/>
            <person name="Resl P."/>
        </authorList>
    </citation>
    <scope>NUCLEOTIDE SEQUENCE [LARGE SCALE GENOMIC DNA]</scope>
    <source>
        <strain evidence="2">EGGRZ-B1_66</strain>
        <tissue evidence="2">Body</tissue>
    </source>
</reference>